<dbReference type="EMBL" id="JAEHOE010000016">
    <property type="protein sequence ID" value="KAG2496960.1"/>
    <property type="molecule type" value="Genomic_DNA"/>
</dbReference>
<feature type="region of interest" description="Disordered" evidence="1">
    <location>
        <begin position="148"/>
        <end position="179"/>
    </location>
</feature>
<evidence type="ECO:0000256" key="1">
    <source>
        <dbReference type="SAM" id="MobiDB-lite"/>
    </source>
</evidence>
<evidence type="ECO:0000313" key="3">
    <source>
        <dbReference type="Proteomes" id="UP000612055"/>
    </source>
</evidence>
<gene>
    <name evidence="2" type="ORF">HYH03_004966</name>
</gene>
<dbReference type="AlphaFoldDB" id="A0A836C1P0"/>
<protein>
    <submittedName>
        <fullName evidence="2">Uncharacterized protein</fullName>
    </submittedName>
</protein>
<reference evidence="2" key="1">
    <citation type="journal article" date="2020" name="bioRxiv">
        <title>Comparative genomics of Chlamydomonas.</title>
        <authorList>
            <person name="Craig R.J."/>
            <person name="Hasan A.R."/>
            <person name="Ness R.W."/>
            <person name="Keightley P.D."/>
        </authorList>
    </citation>
    <scope>NUCLEOTIDE SEQUENCE</scope>
    <source>
        <strain evidence="2">CCAP 11/70</strain>
    </source>
</reference>
<accession>A0A836C1P0</accession>
<name>A0A836C1P0_9CHLO</name>
<dbReference type="Proteomes" id="UP000612055">
    <property type="component" value="Unassembled WGS sequence"/>
</dbReference>
<proteinExistence type="predicted"/>
<organism evidence="2 3">
    <name type="scientific">Edaphochlamys debaryana</name>
    <dbReference type="NCBI Taxonomy" id="47281"/>
    <lineage>
        <taxon>Eukaryota</taxon>
        <taxon>Viridiplantae</taxon>
        <taxon>Chlorophyta</taxon>
        <taxon>core chlorophytes</taxon>
        <taxon>Chlorophyceae</taxon>
        <taxon>CS clade</taxon>
        <taxon>Chlamydomonadales</taxon>
        <taxon>Chlamydomonadales incertae sedis</taxon>
        <taxon>Edaphochlamys</taxon>
    </lineage>
</organism>
<comment type="caution">
    <text evidence="2">The sequence shown here is derived from an EMBL/GenBank/DDBJ whole genome shotgun (WGS) entry which is preliminary data.</text>
</comment>
<keyword evidence="3" id="KW-1185">Reference proteome</keyword>
<sequence length="245" mass="25374">MTCITPSLAVQLTLLDVGGDEGVIEEEEVAAAVAMMTALRSLELRESMVFQPEGVCGVLDALQPSVQHCVFGAVFIGDVQTWGRVGEEEAAAVSRGFSRLLAREAAVDDPDANVGSLWFRPVPMSGAVIVGGDTAEAVRAAAAAVRRTPPQAVGNDGAGGGAGGGEPAGDEGGMEAEGEGEDEIEVVAVKRSLGRAISKVLQALWDGKMEGAPCPSVASLERLRWLAQTLHGLRDLPPDRYINGA</sequence>
<feature type="compositionally biased region" description="Acidic residues" evidence="1">
    <location>
        <begin position="168"/>
        <end position="179"/>
    </location>
</feature>
<feature type="compositionally biased region" description="Gly residues" evidence="1">
    <location>
        <begin position="156"/>
        <end position="167"/>
    </location>
</feature>
<evidence type="ECO:0000313" key="2">
    <source>
        <dbReference type="EMBL" id="KAG2496960.1"/>
    </source>
</evidence>